<feature type="domain" description="Beta-lactamase-related" evidence="2">
    <location>
        <begin position="14"/>
        <end position="350"/>
    </location>
</feature>
<dbReference type="GeneID" id="27316169"/>
<dbReference type="InterPro" id="IPR021860">
    <property type="entry name" value="Peptidase_S12_Pab87-rel_C"/>
</dbReference>
<evidence type="ECO:0008006" key="6">
    <source>
        <dbReference type="Google" id="ProtNLM"/>
    </source>
</evidence>
<dbReference type="SUPFAM" id="SSF56601">
    <property type="entry name" value="beta-lactamase/transpeptidase-like"/>
    <property type="match status" value="1"/>
</dbReference>
<dbReference type="InterPro" id="IPR001466">
    <property type="entry name" value="Beta-lactam-related"/>
</dbReference>
<evidence type="ECO:0000259" key="3">
    <source>
        <dbReference type="Pfam" id="PF11954"/>
    </source>
</evidence>
<evidence type="ECO:0000313" key="4">
    <source>
        <dbReference type="EMBL" id="KIW00309.1"/>
    </source>
</evidence>
<dbReference type="Pfam" id="PF00144">
    <property type="entry name" value="Beta-lactamase"/>
    <property type="match status" value="1"/>
</dbReference>
<dbReference type="RefSeq" id="XP_016210178.1">
    <property type="nucleotide sequence ID" value="XM_016362058.1"/>
</dbReference>
<dbReference type="Pfam" id="PF11954">
    <property type="entry name" value="DUF3471"/>
    <property type="match status" value="1"/>
</dbReference>
<name>A0A0D2AME7_9PEZI</name>
<dbReference type="InParanoid" id="A0A0D2AME7"/>
<evidence type="ECO:0000256" key="1">
    <source>
        <dbReference type="ARBA" id="ARBA00038215"/>
    </source>
</evidence>
<comment type="similarity">
    <text evidence="1">Belongs to the peptidase S12 family.</text>
</comment>
<accession>A0A0D2AME7</accession>
<feature type="domain" description="Peptidase S12 Pab87-related C-terminal" evidence="3">
    <location>
        <begin position="409"/>
        <end position="507"/>
    </location>
</feature>
<dbReference type="OrthoDB" id="5946976at2759"/>
<dbReference type="InterPro" id="IPR050491">
    <property type="entry name" value="AmpC-like"/>
</dbReference>
<dbReference type="PANTHER" id="PTHR46825:SF9">
    <property type="entry name" value="BETA-LACTAMASE-RELATED DOMAIN-CONTAINING PROTEIN"/>
    <property type="match status" value="1"/>
</dbReference>
<evidence type="ECO:0000259" key="2">
    <source>
        <dbReference type="Pfam" id="PF00144"/>
    </source>
</evidence>
<keyword evidence="5" id="KW-1185">Reference proteome</keyword>
<dbReference type="AlphaFoldDB" id="A0A0D2AME7"/>
<dbReference type="Proteomes" id="UP000053259">
    <property type="component" value="Unassembled WGS sequence"/>
</dbReference>
<dbReference type="EMBL" id="KN847565">
    <property type="protein sequence ID" value="KIW00309.1"/>
    <property type="molecule type" value="Genomic_DNA"/>
</dbReference>
<gene>
    <name evidence="4" type="ORF">PV09_08196</name>
</gene>
<protein>
    <recommendedName>
        <fullName evidence="6">Beta-lactamase-related domain-containing protein</fullName>
    </recommendedName>
</protein>
<reference evidence="4 5" key="1">
    <citation type="submission" date="2015-01" db="EMBL/GenBank/DDBJ databases">
        <title>The Genome Sequence of Ochroconis gallopava CBS43764.</title>
        <authorList>
            <consortium name="The Broad Institute Genomics Platform"/>
            <person name="Cuomo C."/>
            <person name="de Hoog S."/>
            <person name="Gorbushina A."/>
            <person name="Stielow B."/>
            <person name="Teixiera M."/>
            <person name="Abouelleil A."/>
            <person name="Chapman S.B."/>
            <person name="Priest M."/>
            <person name="Young S.K."/>
            <person name="Wortman J."/>
            <person name="Nusbaum C."/>
            <person name="Birren B."/>
        </authorList>
    </citation>
    <scope>NUCLEOTIDE SEQUENCE [LARGE SCALE GENOMIC DNA]</scope>
    <source>
        <strain evidence="4 5">CBS 43764</strain>
    </source>
</reference>
<dbReference type="Gene3D" id="3.40.710.10">
    <property type="entry name" value="DD-peptidase/beta-lactamase superfamily"/>
    <property type="match status" value="1"/>
</dbReference>
<sequence length="511" mass="57873">MGLSAIKSKEFDSQVQRLLVEWKVPGIALAVVDANETYVKNFGFSNIEEGKLVDDKTLFDCGSTSKSFTAAAVALVIEDCQKKEDSRIAARSFETPVNEFLPDDFVLSDPQFTKNVTVEDILSHRSGMPRHDDSYLGIRAEKPDNPKSITRNLRNLPLSKPLRTTYQYCNMMYTVAAHLVAETSGQSFSDFLRERIWTPLEMTNTYLNIPGTSAFEHVKSNLATGYYWSEVENVQKPLPFFDQPEGLGAGSVFSTVSDYAKWIKCMLKQSKPLSKSSHEELKKPRTIACPERQPKNGFSHILYALGWEVCTYRGHQIVGHDGTVWGFAACMKFLPHLDCGIVLFANGNEGANSCIETIAMMVIDNFVEVQASIRLDWHKINMEKFRNDTDNDDEGDKNLDDAEMEASSGLKIADYAGCYRNKGYHAIILDVKEDHLHANCTDRSFPFYLDLWHLSGNRFRARIRDHLDGQSWPVKVAFELEELSKKPARFGIELEQALDGDLIWFDRVEKI</sequence>
<proteinExistence type="inferred from homology"/>
<dbReference type="STRING" id="253628.A0A0D2AME7"/>
<evidence type="ECO:0000313" key="5">
    <source>
        <dbReference type="Proteomes" id="UP000053259"/>
    </source>
</evidence>
<organism evidence="4 5">
    <name type="scientific">Verruconis gallopava</name>
    <dbReference type="NCBI Taxonomy" id="253628"/>
    <lineage>
        <taxon>Eukaryota</taxon>
        <taxon>Fungi</taxon>
        <taxon>Dikarya</taxon>
        <taxon>Ascomycota</taxon>
        <taxon>Pezizomycotina</taxon>
        <taxon>Dothideomycetes</taxon>
        <taxon>Pleosporomycetidae</taxon>
        <taxon>Venturiales</taxon>
        <taxon>Sympoventuriaceae</taxon>
        <taxon>Verruconis</taxon>
    </lineage>
</organism>
<dbReference type="HOGENOM" id="CLU_020027_14_1_1"/>
<dbReference type="InterPro" id="IPR012338">
    <property type="entry name" value="Beta-lactam/transpept-like"/>
</dbReference>
<dbReference type="PANTHER" id="PTHR46825">
    <property type="entry name" value="D-ALANYL-D-ALANINE-CARBOXYPEPTIDASE/ENDOPEPTIDASE AMPH"/>
    <property type="match status" value="1"/>
</dbReference>
<dbReference type="VEuPathDB" id="FungiDB:PV09_08196"/>